<feature type="transmembrane region" description="Helical" evidence="1">
    <location>
        <begin position="9"/>
        <end position="28"/>
    </location>
</feature>
<gene>
    <name evidence="3" type="ORF">PFCIRM138_08715</name>
</gene>
<feature type="transmembrane region" description="Helical" evidence="1">
    <location>
        <begin position="254"/>
        <end position="272"/>
    </location>
</feature>
<feature type="transmembrane region" description="Helical" evidence="1">
    <location>
        <begin position="339"/>
        <end position="357"/>
    </location>
</feature>
<keyword evidence="1" id="KW-0472">Membrane</keyword>
<feature type="transmembrane region" description="Helical" evidence="1">
    <location>
        <begin position="82"/>
        <end position="101"/>
    </location>
</feature>
<feature type="transmembrane region" description="Helical" evidence="1">
    <location>
        <begin position="165"/>
        <end position="193"/>
    </location>
</feature>
<name>A0A068VQ52_PROFF</name>
<evidence type="ECO:0000313" key="3">
    <source>
        <dbReference type="EMBL" id="CEP25585.1"/>
    </source>
</evidence>
<organism evidence="3">
    <name type="scientific">Propionibacterium freudenreichii subsp. freudenreichii</name>
    <dbReference type="NCBI Taxonomy" id="66712"/>
    <lineage>
        <taxon>Bacteria</taxon>
        <taxon>Bacillati</taxon>
        <taxon>Actinomycetota</taxon>
        <taxon>Actinomycetes</taxon>
        <taxon>Propionibacteriales</taxon>
        <taxon>Propionibacteriaceae</taxon>
        <taxon>Propionibacterium</taxon>
    </lineage>
</organism>
<dbReference type="GeneID" id="61222748"/>
<proteinExistence type="predicted"/>
<dbReference type="EMBL" id="LM676379">
    <property type="protein sequence ID" value="CEP25585.1"/>
    <property type="molecule type" value="Genomic_DNA"/>
</dbReference>
<dbReference type="Pfam" id="PF13231">
    <property type="entry name" value="PMT_2"/>
    <property type="match status" value="1"/>
</dbReference>
<evidence type="ECO:0000259" key="2">
    <source>
        <dbReference type="Pfam" id="PF13231"/>
    </source>
</evidence>
<feature type="transmembrane region" description="Helical" evidence="1">
    <location>
        <begin position="137"/>
        <end position="153"/>
    </location>
</feature>
<feature type="transmembrane region" description="Helical" evidence="1">
    <location>
        <begin position="284"/>
        <end position="307"/>
    </location>
</feature>
<feature type="transmembrane region" description="Helical" evidence="1">
    <location>
        <begin position="313"/>
        <end position="332"/>
    </location>
</feature>
<feature type="transmembrane region" description="Helical" evidence="1">
    <location>
        <begin position="107"/>
        <end position="130"/>
    </location>
</feature>
<keyword evidence="1" id="KW-1133">Transmembrane helix</keyword>
<dbReference type="RefSeq" id="WP_013160468.1">
    <property type="nucleotide sequence ID" value="NZ_HG975455.1"/>
</dbReference>
<protein>
    <recommendedName>
        <fullName evidence="2">Glycosyltransferase RgtA/B/C/D-like domain-containing protein</fullName>
    </recommendedName>
</protein>
<accession>A0A068VQ52</accession>
<evidence type="ECO:0000256" key="1">
    <source>
        <dbReference type="SAM" id="Phobius"/>
    </source>
</evidence>
<keyword evidence="1" id="KW-0812">Transmembrane</keyword>
<feature type="transmembrane region" description="Helical" evidence="1">
    <location>
        <begin position="205"/>
        <end position="223"/>
    </location>
</feature>
<feature type="domain" description="Glycosyltransferase RgtA/B/C/D-like" evidence="2">
    <location>
        <begin position="81"/>
        <end position="219"/>
    </location>
</feature>
<reference evidence="3" key="1">
    <citation type="submission" date="2014-08" db="EMBL/GenBank/DDBJ databases">
        <authorList>
            <person name="Falentin Helene"/>
        </authorList>
    </citation>
    <scope>NUCLEOTIDE SEQUENCE</scope>
</reference>
<dbReference type="AlphaFoldDB" id="A0A068VQ52"/>
<sequence>MATRASSRLLEWGTSALVTALFVVLWWRQRAVSPATHEEASSLLHAQLGVGGLWTATAHADRSWFAYWLCLVPMGSGPDALTVARTFSLVCAAVMVFALAATAGRLWGTGGALVAGGFLVANPAIVTLALSARGEMLGLALLALASWLLVALLESYQDLGLGPGIVYGLLLAAMVVCDLTLAPVMVAHLFYAATMRPSGEGWRQLVPGWLAGAAIAVLIWANGHAGYTVAPGPQDGSGQLRAVVRLLLDASGDFPGQVMLGGAALIIIIAIVNTHGNAFFDTGLGLAVLMVVAQPGADLLLALTGRATPPDQVLGATTLGAALLLGCAAGQWRGANMQSLVVLLLAAGLGIFGWRSYSQVKPSWRNADGNPPLARDLMLTTAPGDVVAVDEKSGPGLTGAIALAMGDQRLWQEARDQLTAASPRVFLVAGHEPWASAPASTAQAGGNLTGAGLTGSVRWVSLDASSAPDWQHCTIKDSDPYARATVTHLECAAS</sequence>
<dbReference type="InterPro" id="IPR038731">
    <property type="entry name" value="RgtA/B/C-like"/>
</dbReference>